<dbReference type="Gene3D" id="1.10.10.10">
    <property type="entry name" value="Winged helix-like DNA-binding domain superfamily/Winged helix DNA-binding domain"/>
    <property type="match status" value="1"/>
</dbReference>
<dbReference type="SMART" id="SM00420">
    <property type="entry name" value="HTH_DEOR"/>
    <property type="match status" value="1"/>
</dbReference>
<proteinExistence type="predicted"/>
<name>A0A2H0TDU5_9BACT</name>
<evidence type="ECO:0000259" key="3">
    <source>
        <dbReference type="SMART" id="SM00420"/>
    </source>
</evidence>
<evidence type="ECO:0000313" key="5">
    <source>
        <dbReference type="Proteomes" id="UP000231503"/>
    </source>
</evidence>
<organism evidence="4 5">
    <name type="scientific">Candidatus Niyogibacteria bacterium CG10_big_fil_rev_8_21_14_0_10_46_36</name>
    <dbReference type="NCBI Taxonomy" id="1974726"/>
    <lineage>
        <taxon>Bacteria</taxon>
        <taxon>Candidatus Niyogiibacteriota</taxon>
    </lineage>
</organism>
<reference evidence="5" key="1">
    <citation type="submission" date="2017-09" db="EMBL/GenBank/DDBJ databases">
        <title>Depth-based differentiation of microbial function through sediment-hosted aquifers and enrichment of novel symbionts in the deep terrestrial subsurface.</title>
        <authorList>
            <person name="Probst A.J."/>
            <person name="Ladd B."/>
            <person name="Jarett J.K."/>
            <person name="Geller-Mcgrath D.E."/>
            <person name="Sieber C.M.K."/>
            <person name="Emerson J.B."/>
            <person name="Anantharaman K."/>
            <person name="Thomas B.C."/>
            <person name="Malmstrom R."/>
            <person name="Stieglmeier M."/>
            <person name="Klingl A."/>
            <person name="Woyke T."/>
            <person name="Ryan C.M."/>
            <person name="Banfield J.F."/>
        </authorList>
    </citation>
    <scope>NUCLEOTIDE SEQUENCE [LARGE SCALE GENOMIC DNA]</scope>
</reference>
<dbReference type="InterPro" id="IPR011991">
    <property type="entry name" value="ArsR-like_HTH"/>
</dbReference>
<gene>
    <name evidence="4" type="ORF">COU47_01370</name>
</gene>
<dbReference type="Proteomes" id="UP000231503">
    <property type="component" value="Unassembled WGS sequence"/>
</dbReference>
<evidence type="ECO:0000313" key="4">
    <source>
        <dbReference type="EMBL" id="PIR69717.1"/>
    </source>
</evidence>
<accession>A0A2H0TDU5</accession>
<protein>
    <recommendedName>
        <fullName evidence="3">HTH deoR-type domain-containing protein</fullName>
    </recommendedName>
</protein>
<dbReference type="AlphaFoldDB" id="A0A2H0TDU5"/>
<keyword evidence="1" id="KW-0805">Transcription regulation</keyword>
<dbReference type="Pfam" id="PF08220">
    <property type="entry name" value="HTH_DeoR"/>
    <property type="match status" value="1"/>
</dbReference>
<dbReference type="InterPro" id="IPR036388">
    <property type="entry name" value="WH-like_DNA-bd_sf"/>
</dbReference>
<dbReference type="SUPFAM" id="SSF46785">
    <property type="entry name" value="Winged helix' DNA-binding domain"/>
    <property type="match status" value="1"/>
</dbReference>
<evidence type="ECO:0000256" key="1">
    <source>
        <dbReference type="ARBA" id="ARBA00023015"/>
    </source>
</evidence>
<dbReference type="InterPro" id="IPR036390">
    <property type="entry name" value="WH_DNA-bd_sf"/>
</dbReference>
<dbReference type="GO" id="GO:0003700">
    <property type="term" value="F:DNA-binding transcription factor activity"/>
    <property type="evidence" value="ECO:0007669"/>
    <property type="project" value="InterPro"/>
</dbReference>
<dbReference type="InterPro" id="IPR001034">
    <property type="entry name" value="DeoR_HTH"/>
</dbReference>
<keyword evidence="2" id="KW-0804">Transcription</keyword>
<dbReference type="EMBL" id="PFCO01000003">
    <property type="protein sequence ID" value="PIR69717.1"/>
    <property type="molecule type" value="Genomic_DNA"/>
</dbReference>
<feature type="domain" description="HTH deoR-type" evidence="3">
    <location>
        <begin position="227"/>
        <end position="284"/>
    </location>
</feature>
<sequence length="288" mass="33483">MDFSIFYFFMKQSSHNPNIYCEYLRSRAQKITEALYRITDIFPDKEPLKWHLRKEGIFVFKIFSNIEDSTAYEREKYIDKAEKIIPRVINALELASLGTFISRTNFEILIKEYHMLLDFIKDKKESILPDSKKQLSMRSIEEILKDKKEKNNLSNGHISLPENKIEKISRNDVSGGEEKNHFSGQYFSPPINAFQEKGESDFRKEKELKTTERALGGNQPTEDSSERKDKIVSIVRERGEVSVSDVAAYFGGVSEKTIQRDLLALVDTGVIRKYGDKRWRRYVLSAQG</sequence>
<comment type="caution">
    <text evidence="4">The sequence shown here is derived from an EMBL/GenBank/DDBJ whole genome shotgun (WGS) entry which is preliminary data.</text>
</comment>
<dbReference type="CDD" id="cd00090">
    <property type="entry name" value="HTH_ARSR"/>
    <property type="match status" value="1"/>
</dbReference>
<evidence type="ECO:0000256" key="2">
    <source>
        <dbReference type="ARBA" id="ARBA00023163"/>
    </source>
</evidence>